<keyword evidence="2" id="KW-1185">Reference proteome</keyword>
<dbReference type="KEGG" id="fpf:DCC35_10170"/>
<protein>
    <submittedName>
        <fullName evidence="1">Uncharacterized protein</fullName>
    </submittedName>
</protein>
<dbReference type="EMBL" id="CP028923">
    <property type="protein sequence ID" value="QCK15087.1"/>
    <property type="molecule type" value="Genomic_DNA"/>
</dbReference>
<proteinExistence type="predicted"/>
<dbReference type="RefSeq" id="WP_137090673.1">
    <property type="nucleotide sequence ID" value="NZ_CP028923.1"/>
</dbReference>
<dbReference type="Proteomes" id="UP000298616">
    <property type="component" value="Chromosome"/>
</dbReference>
<sequence>MVQINCWKSEYLLLIKLVDYDKKKGYDFYHYIIDPKRGGSMQITNDQFDHLLEVLETTLLENEKHHEVLAWIKWKLQKQIYRYDDLYMV</sequence>
<organism evidence="1 2">
    <name type="scientific">Mangrovivirga cuniculi</name>
    <dbReference type="NCBI Taxonomy" id="2715131"/>
    <lineage>
        <taxon>Bacteria</taxon>
        <taxon>Pseudomonadati</taxon>
        <taxon>Bacteroidota</taxon>
        <taxon>Cytophagia</taxon>
        <taxon>Cytophagales</taxon>
        <taxon>Mangrovivirgaceae</taxon>
        <taxon>Mangrovivirga</taxon>
    </lineage>
</organism>
<gene>
    <name evidence="1" type="ORF">DCC35_10170</name>
</gene>
<dbReference type="AlphaFoldDB" id="A0A4D7JK59"/>
<name>A0A4D7JK59_9BACT</name>
<evidence type="ECO:0000313" key="2">
    <source>
        <dbReference type="Proteomes" id="UP000298616"/>
    </source>
</evidence>
<reference evidence="1 2" key="1">
    <citation type="submission" date="2018-04" db="EMBL/GenBank/DDBJ databases">
        <title>Complete genome uncultured novel isolate.</title>
        <authorList>
            <person name="Merlino G."/>
        </authorList>
    </citation>
    <scope>NUCLEOTIDE SEQUENCE [LARGE SCALE GENOMIC DNA]</scope>
    <source>
        <strain evidence="2">R1DC9</strain>
    </source>
</reference>
<evidence type="ECO:0000313" key="1">
    <source>
        <dbReference type="EMBL" id="QCK15087.1"/>
    </source>
</evidence>
<accession>A0A4D7JK59</accession>